<keyword evidence="7" id="KW-1185">Reference proteome</keyword>
<dbReference type="GO" id="GO:0005737">
    <property type="term" value="C:cytoplasm"/>
    <property type="evidence" value="ECO:0007669"/>
    <property type="project" value="TreeGrafter"/>
</dbReference>
<evidence type="ECO:0000313" key="3">
    <source>
        <dbReference type="EMBL" id="CAF0729517.1"/>
    </source>
</evidence>
<dbReference type="PANTHER" id="PTHR28626:SF3">
    <property type="entry name" value="SRR1-LIKE PROTEIN"/>
    <property type="match status" value="1"/>
</dbReference>
<sequence length="301" mass="35614">MISNNNNHRDDDDEFRFAKKHTRRFPSHISKTLNTSIDNSTFDCDVLTKNLYLKIDSILTSYFWLEMKSYIINWLNLQQSNVFDIVCYGLGHISSSVSSQYQYCLLKLISQIFVDQVKTIFIYDPIWTTGEIDYLKSNISCQILNENDEACYQIVRSTLFFIPFCGKPLHNNILWSNWSQNCLRQILIFGNSLNMFQQGLHFDINKFFYIYYSTCFCTEYSLPQFDIFPIAFNQQVFVSFEQRKILPQLNGIKQIKTSRRNKTSSIHKQLEFTSIELVPNDIWIHNEKPFYTEEDEIIKGN</sequence>
<dbReference type="GO" id="GO:0005634">
    <property type="term" value="C:nucleus"/>
    <property type="evidence" value="ECO:0007669"/>
    <property type="project" value="TreeGrafter"/>
</dbReference>
<protein>
    <recommendedName>
        <fullName evidence="2">SRR1-like domain-containing protein</fullName>
    </recommendedName>
</protein>
<evidence type="ECO:0000313" key="6">
    <source>
        <dbReference type="EMBL" id="CAF3541530.1"/>
    </source>
</evidence>
<dbReference type="EMBL" id="CAJOBA010000104">
    <property type="protein sequence ID" value="CAF3504425.1"/>
    <property type="molecule type" value="Genomic_DNA"/>
</dbReference>
<evidence type="ECO:0000313" key="7">
    <source>
        <dbReference type="Proteomes" id="UP000663829"/>
    </source>
</evidence>
<gene>
    <name evidence="4" type="ORF">GPM918_LOCUS1367</name>
    <name evidence="3" type="ORF">OVA965_LOCUS695</name>
    <name evidence="6" type="ORF">SRO942_LOCUS1367</name>
    <name evidence="5" type="ORF">TMI583_LOCUS695</name>
</gene>
<dbReference type="Pfam" id="PF07985">
    <property type="entry name" value="SRR1"/>
    <property type="match status" value="1"/>
</dbReference>
<evidence type="ECO:0000259" key="2">
    <source>
        <dbReference type="Pfam" id="PF07985"/>
    </source>
</evidence>
<comment type="caution">
    <text evidence="4">The sequence shown here is derived from an EMBL/GenBank/DDBJ whole genome shotgun (WGS) entry which is preliminary data.</text>
</comment>
<proteinExistence type="inferred from homology"/>
<organism evidence="4 7">
    <name type="scientific">Didymodactylos carnosus</name>
    <dbReference type="NCBI Taxonomy" id="1234261"/>
    <lineage>
        <taxon>Eukaryota</taxon>
        <taxon>Metazoa</taxon>
        <taxon>Spiralia</taxon>
        <taxon>Gnathifera</taxon>
        <taxon>Rotifera</taxon>
        <taxon>Eurotatoria</taxon>
        <taxon>Bdelloidea</taxon>
        <taxon>Philodinida</taxon>
        <taxon>Philodinidae</taxon>
        <taxon>Didymodactylos</taxon>
    </lineage>
</organism>
<dbReference type="Proteomes" id="UP000681722">
    <property type="component" value="Unassembled WGS sequence"/>
</dbReference>
<dbReference type="PANTHER" id="PTHR28626">
    <property type="entry name" value="SRR1-LIKE PROTEIN"/>
    <property type="match status" value="1"/>
</dbReference>
<dbReference type="EMBL" id="CAJNOQ010000126">
    <property type="protein sequence ID" value="CAF0760698.1"/>
    <property type="molecule type" value="Genomic_DNA"/>
</dbReference>
<dbReference type="EMBL" id="CAJOBC010000126">
    <property type="protein sequence ID" value="CAF3541530.1"/>
    <property type="molecule type" value="Genomic_DNA"/>
</dbReference>
<reference evidence="4" key="1">
    <citation type="submission" date="2021-02" db="EMBL/GenBank/DDBJ databases">
        <authorList>
            <person name="Nowell W R."/>
        </authorList>
    </citation>
    <scope>NUCLEOTIDE SEQUENCE</scope>
</reference>
<dbReference type="InterPro" id="IPR040044">
    <property type="entry name" value="SRR1L"/>
</dbReference>
<name>A0A813PV63_9BILA</name>
<evidence type="ECO:0000313" key="5">
    <source>
        <dbReference type="EMBL" id="CAF3504425.1"/>
    </source>
</evidence>
<accession>A0A813PV63</accession>
<dbReference type="OrthoDB" id="551431at2759"/>
<evidence type="ECO:0000256" key="1">
    <source>
        <dbReference type="ARBA" id="ARBA00009856"/>
    </source>
</evidence>
<dbReference type="AlphaFoldDB" id="A0A813PV63"/>
<evidence type="ECO:0000313" key="4">
    <source>
        <dbReference type="EMBL" id="CAF0760698.1"/>
    </source>
</evidence>
<comment type="similarity">
    <text evidence="1">Belongs to the SRR1 family.</text>
</comment>
<dbReference type="Proteomes" id="UP000663829">
    <property type="component" value="Unassembled WGS sequence"/>
</dbReference>
<dbReference type="InterPro" id="IPR012942">
    <property type="entry name" value="SRR1-like"/>
</dbReference>
<feature type="domain" description="SRR1-like" evidence="2">
    <location>
        <begin position="76"/>
        <end position="220"/>
    </location>
</feature>
<dbReference type="Proteomes" id="UP000682733">
    <property type="component" value="Unassembled WGS sequence"/>
</dbReference>
<dbReference type="EMBL" id="CAJNOK010000104">
    <property type="protein sequence ID" value="CAF0729517.1"/>
    <property type="molecule type" value="Genomic_DNA"/>
</dbReference>
<dbReference type="Proteomes" id="UP000677228">
    <property type="component" value="Unassembled WGS sequence"/>
</dbReference>